<keyword evidence="2" id="KW-1185">Reference proteome</keyword>
<accession>A0ABS3GWL7</accession>
<evidence type="ECO:0000313" key="1">
    <source>
        <dbReference type="EMBL" id="MBO0439268.1"/>
    </source>
</evidence>
<gene>
    <name evidence="1" type="ORF">JZO69_02695</name>
</gene>
<reference evidence="1 2" key="1">
    <citation type="submission" date="2021-03" db="EMBL/GenBank/DDBJ databases">
        <title>Enterococcal diversity collection.</title>
        <authorList>
            <person name="Gilmore M.S."/>
            <person name="Schwartzman J."/>
            <person name="Van Tyne D."/>
            <person name="Martin M."/>
            <person name="Earl A.M."/>
            <person name="Manson A.L."/>
            <person name="Straub T."/>
            <person name="Salamzade R."/>
            <person name="Saavedra J."/>
            <person name="Lebreton F."/>
            <person name="Prichula J."/>
            <person name="Schaufler K."/>
            <person name="Gaca A."/>
            <person name="Sgardioli B."/>
            <person name="Wagenaar J."/>
            <person name="Strong T."/>
        </authorList>
    </citation>
    <scope>NUCLEOTIDE SEQUENCE [LARGE SCALE GENOMIC DNA]</scope>
    <source>
        <strain evidence="1 2">DIV0869a</strain>
    </source>
</reference>
<dbReference type="RefSeq" id="WP_207111362.1">
    <property type="nucleotide sequence ID" value="NZ_JAFLWD010000006.1"/>
</dbReference>
<proteinExistence type="predicted"/>
<name>A0ABS3GWL7_9ENTE</name>
<dbReference type="Proteomes" id="UP000664632">
    <property type="component" value="Unassembled WGS sequence"/>
</dbReference>
<comment type="caution">
    <text evidence="1">The sequence shown here is derived from an EMBL/GenBank/DDBJ whole genome shotgun (WGS) entry which is preliminary data.</text>
</comment>
<evidence type="ECO:0000313" key="2">
    <source>
        <dbReference type="Proteomes" id="UP000664632"/>
    </source>
</evidence>
<organism evidence="1 2">
    <name type="scientific">Candidatus Enterococcus ikei</name>
    <dbReference type="NCBI Taxonomy" id="2815326"/>
    <lineage>
        <taxon>Bacteria</taxon>
        <taxon>Bacillati</taxon>
        <taxon>Bacillota</taxon>
        <taxon>Bacilli</taxon>
        <taxon>Lactobacillales</taxon>
        <taxon>Enterococcaceae</taxon>
        <taxon>Enterococcus</taxon>
    </lineage>
</organism>
<sequence>MLTGMISILSAHAEQNDTWNLTTTFPDGKWGAVSETEKNVNAEYDPATQLFKINFKAPGRQFNSPTPSFFYEVFYKVTGSDSGKVYKEGSTSIFTPVNKFESVTFSDINADDSSYKFDVTAYESVETGPIYPPDFTPYRVDAHARIVKN</sequence>
<protein>
    <submittedName>
        <fullName evidence="1">Uncharacterized protein</fullName>
    </submittedName>
</protein>
<dbReference type="EMBL" id="JAFLWD010000006">
    <property type="protein sequence ID" value="MBO0439268.1"/>
    <property type="molecule type" value="Genomic_DNA"/>
</dbReference>